<keyword evidence="6" id="KW-0677">Repeat</keyword>
<feature type="initiator methionine" description="Removed" evidence="8">
    <location>
        <position position="1"/>
    </location>
</feature>
<dbReference type="GO" id="GO:0004360">
    <property type="term" value="F:glutamine-fructose-6-phosphate transaminase (isomerizing) activity"/>
    <property type="evidence" value="ECO:0007669"/>
    <property type="project" value="UniProtKB-EC"/>
</dbReference>
<dbReference type="EC" id="2.6.1.16" evidence="2 8"/>
<dbReference type="CDD" id="cd05009">
    <property type="entry name" value="SIS_GlmS_GlmD_2"/>
    <property type="match status" value="1"/>
</dbReference>
<dbReference type="CDD" id="cd00714">
    <property type="entry name" value="GFAT"/>
    <property type="match status" value="1"/>
</dbReference>
<dbReference type="CDD" id="cd05008">
    <property type="entry name" value="SIS_GlmS_GlmD_1"/>
    <property type="match status" value="1"/>
</dbReference>
<dbReference type="InterPro" id="IPR046348">
    <property type="entry name" value="SIS_dom_sf"/>
</dbReference>
<dbReference type="InterPro" id="IPR035490">
    <property type="entry name" value="GlmS/FrlB_SIS"/>
</dbReference>
<dbReference type="InterPro" id="IPR029055">
    <property type="entry name" value="Ntn_hydrolases_N"/>
</dbReference>
<accession>A0ABR7AVR7</accession>
<reference evidence="11 12" key="1">
    <citation type="submission" date="2020-08" db="EMBL/GenBank/DDBJ databases">
        <title>Putative novel bacterial strains isolated from necrotic wheat leaf tissues caused by Xanthomonas translucens.</title>
        <authorList>
            <person name="Tambong J.T."/>
        </authorList>
    </citation>
    <scope>NUCLEOTIDE SEQUENCE [LARGE SCALE GENOMIC DNA]</scope>
    <source>
        <strain evidence="11 12">DOAB 1069</strain>
    </source>
</reference>
<evidence type="ECO:0000256" key="3">
    <source>
        <dbReference type="ARBA" id="ARBA00016090"/>
    </source>
</evidence>
<dbReference type="PROSITE" id="PS51464">
    <property type="entry name" value="SIS"/>
    <property type="match status" value="2"/>
</dbReference>
<dbReference type="Gene3D" id="3.40.50.10490">
    <property type="entry name" value="Glucose-6-phosphate isomerase like protein, domain 1"/>
    <property type="match status" value="2"/>
</dbReference>
<organism evidence="11 12">
    <name type="scientific">Pseudomonas folii</name>
    <dbReference type="NCBI Taxonomy" id="2762593"/>
    <lineage>
        <taxon>Bacteria</taxon>
        <taxon>Pseudomonadati</taxon>
        <taxon>Pseudomonadota</taxon>
        <taxon>Gammaproteobacteria</taxon>
        <taxon>Pseudomonadales</taxon>
        <taxon>Pseudomonadaceae</taxon>
        <taxon>Pseudomonas</taxon>
    </lineage>
</organism>
<dbReference type="SUPFAM" id="SSF53697">
    <property type="entry name" value="SIS domain"/>
    <property type="match status" value="1"/>
</dbReference>
<comment type="subcellular location">
    <subcellularLocation>
        <location evidence="8">Cytoplasm</location>
    </subcellularLocation>
</comment>
<sequence length="611" mass="66528">MCGIVGAVAERNITAILIEGLKRLEYRGYDSAGVAVFSNAGVLDRRRRSGKVSELEQALAGEPLLGRLGIAHTRWATHGAPCERNAHPHFSGDELAVVHNGIIENHEPLRERLKGLGYVFVSDTDTEVIVHLLHHKLKDTPDLTVALKAAVKELHGAYGLAVISAKQPDRLVAARSGSPLVVGLGLGENFLASDQMALRQVTDRFMYLEEGDIAEIRRESVQIWSLDGLPVEREVVQYREGAEAADKGEFRHFMLKEIHEQPKVVQRTLEGRLGQQQVLVQAFGPQAAELFAKVRNVQIVACGTSYHAGMVARYWLEGLAGIPCQVEVASEFRYRKVVVQPDTLFVSISQSGETADTLAALRNAKELGFLASLAICNVSISSLVRESDLTLLTQAGPEIGVASTKAFTTQLVALLLLTLSLGQVQRTLEEGVEAELVEELRRLPTRLGEALAMDSTVEKVAELFAEKNHTLFLGRGAQFPVAMEGALKLKEISYIHAEAYPAGELKHGPLALVDSDMPVVTVAPNNELLEKLKSNLQEVRARGGELIVFADEQAGMSNGEGTHVIAMPHIIDALAPILYTIPLQLLSYYVAVLKGTDVDQPRNLAKSVTVE</sequence>
<evidence type="ECO:0000259" key="10">
    <source>
        <dbReference type="PROSITE" id="PS51464"/>
    </source>
</evidence>
<dbReference type="InterPro" id="IPR017932">
    <property type="entry name" value="GATase_2_dom"/>
</dbReference>
<dbReference type="Pfam" id="PF13522">
    <property type="entry name" value="GATase_6"/>
    <property type="match status" value="1"/>
</dbReference>
<evidence type="ECO:0000256" key="4">
    <source>
        <dbReference type="ARBA" id="ARBA00022576"/>
    </source>
</evidence>
<dbReference type="EMBL" id="JACONW010000011">
    <property type="protein sequence ID" value="MBC3949009.1"/>
    <property type="molecule type" value="Genomic_DNA"/>
</dbReference>
<evidence type="ECO:0000256" key="5">
    <source>
        <dbReference type="ARBA" id="ARBA00022679"/>
    </source>
</evidence>
<dbReference type="InterPro" id="IPR047084">
    <property type="entry name" value="GFAT_N"/>
</dbReference>
<evidence type="ECO:0000256" key="2">
    <source>
        <dbReference type="ARBA" id="ARBA00012916"/>
    </source>
</evidence>
<feature type="active site" description="For Fru-6P isomerization activity" evidence="8">
    <location>
        <position position="606"/>
    </location>
</feature>
<dbReference type="Proteomes" id="UP000651852">
    <property type="component" value="Unassembled WGS sequence"/>
</dbReference>
<evidence type="ECO:0000256" key="8">
    <source>
        <dbReference type="HAMAP-Rule" id="MF_00164"/>
    </source>
</evidence>
<dbReference type="Gene3D" id="3.60.20.10">
    <property type="entry name" value="Glutamine Phosphoribosylpyrophosphate, subunit 1, domain 1"/>
    <property type="match status" value="1"/>
</dbReference>
<name>A0ABR7AVR7_9PSED</name>
<evidence type="ECO:0000313" key="12">
    <source>
        <dbReference type="Proteomes" id="UP000651852"/>
    </source>
</evidence>
<evidence type="ECO:0000256" key="1">
    <source>
        <dbReference type="ARBA" id="ARBA00001031"/>
    </source>
</evidence>
<keyword evidence="8" id="KW-0963">Cytoplasm</keyword>
<feature type="active site" description="Nucleophile; for GATase activity" evidence="8">
    <location>
        <position position="2"/>
    </location>
</feature>
<dbReference type="PANTHER" id="PTHR10937">
    <property type="entry name" value="GLUCOSAMINE--FRUCTOSE-6-PHOSPHATE AMINOTRANSFERASE, ISOMERIZING"/>
    <property type="match status" value="1"/>
</dbReference>
<keyword evidence="7" id="KW-0315">Glutamine amidotransferase</keyword>
<feature type="domain" description="SIS" evidence="10">
    <location>
        <begin position="460"/>
        <end position="601"/>
    </location>
</feature>
<keyword evidence="12" id="KW-1185">Reference proteome</keyword>
<dbReference type="RefSeq" id="WP_187520619.1">
    <property type="nucleotide sequence ID" value="NZ_JACONW010000011.1"/>
</dbReference>
<feature type="domain" description="SIS" evidence="10">
    <location>
        <begin position="287"/>
        <end position="427"/>
    </location>
</feature>
<dbReference type="InterPro" id="IPR005855">
    <property type="entry name" value="GFAT"/>
</dbReference>
<evidence type="ECO:0000256" key="7">
    <source>
        <dbReference type="ARBA" id="ARBA00022962"/>
    </source>
</evidence>
<dbReference type="SUPFAM" id="SSF56235">
    <property type="entry name" value="N-terminal nucleophile aminohydrolases (Ntn hydrolases)"/>
    <property type="match status" value="1"/>
</dbReference>
<keyword evidence="4 8" id="KW-0032">Aminotransferase</keyword>
<dbReference type="InterPro" id="IPR001347">
    <property type="entry name" value="SIS_dom"/>
</dbReference>
<dbReference type="HAMAP" id="MF_00164">
    <property type="entry name" value="GlmS"/>
    <property type="match status" value="1"/>
</dbReference>
<dbReference type="NCBIfam" id="NF001484">
    <property type="entry name" value="PRK00331.1"/>
    <property type="match status" value="1"/>
</dbReference>
<dbReference type="PANTHER" id="PTHR10937:SF0">
    <property type="entry name" value="GLUTAMINE--FRUCTOSE-6-PHOSPHATE TRANSAMINASE (ISOMERIZING)"/>
    <property type="match status" value="1"/>
</dbReference>
<comment type="caution">
    <text evidence="11">The sequence shown here is derived from an EMBL/GenBank/DDBJ whole genome shotgun (WGS) entry which is preliminary data.</text>
</comment>
<evidence type="ECO:0000259" key="9">
    <source>
        <dbReference type="PROSITE" id="PS51278"/>
    </source>
</evidence>
<gene>
    <name evidence="8 11" type="primary">glmS</name>
    <name evidence="11" type="ORF">H8S59_04435</name>
</gene>
<keyword evidence="5 8" id="KW-0808">Transferase</keyword>
<evidence type="ECO:0000313" key="11">
    <source>
        <dbReference type="EMBL" id="MBC3949009.1"/>
    </source>
</evidence>
<comment type="function">
    <text evidence="8">Catalyzes the first step in hexosamine metabolism, converting fructose-6P into glucosamine-6P using glutamine as a nitrogen source.</text>
</comment>
<proteinExistence type="inferred from homology"/>
<comment type="catalytic activity">
    <reaction evidence="1 8">
        <text>D-fructose 6-phosphate + L-glutamine = D-glucosamine 6-phosphate + L-glutamate</text>
        <dbReference type="Rhea" id="RHEA:13237"/>
        <dbReference type="ChEBI" id="CHEBI:29985"/>
        <dbReference type="ChEBI" id="CHEBI:58359"/>
        <dbReference type="ChEBI" id="CHEBI:58725"/>
        <dbReference type="ChEBI" id="CHEBI:61527"/>
        <dbReference type="EC" id="2.6.1.16"/>
    </reaction>
</comment>
<dbReference type="PROSITE" id="PS51278">
    <property type="entry name" value="GATASE_TYPE_2"/>
    <property type="match status" value="1"/>
</dbReference>
<dbReference type="NCBIfam" id="TIGR01135">
    <property type="entry name" value="glmS"/>
    <property type="match status" value="1"/>
</dbReference>
<feature type="domain" description="Glutamine amidotransferase type-2" evidence="9">
    <location>
        <begin position="2"/>
        <end position="219"/>
    </location>
</feature>
<dbReference type="Pfam" id="PF01380">
    <property type="entry name" value="SIS"/>
    <property type="match status" value="2"/>
</dbReference>
<evidence type="ECO:0000256" key="6">
    <source>
        <dbReference type="ARBA" id="ARBA00022737"/>
    </source>
</evidence>
<protein>
    <recommendedName>
        <fullName evidence="3 8">Glutamine--fructose-6-phosphate aminotransferase [isomerizing]</fullName>
        <ecNumber evidence="2 8">2.6.1.16</ecNumber>
    </recommendedName>
    <alternativeName>
        <fullName evidence="8">D-fructose-6-phosphate amidotransferase</fullName>
    </alternativeName>
    <alternativeName>
        <fullName evidence="8">GFAT</fullName>
    </alternativeName>
    <alternativeName>
        <fullName evidence="8">Glucosamine-6-phosphate synthase</fullName>
    </alternativeName>
    <alternativeName>
        <fullName evidence="8">Hexosephosphate aminotransferase</fullName>
    </alternativeName>
    <alternativeName>
        <fullName evidence="8">L-glutamine--D-fructose-6-phosphate amidotransferase</fullName>
    </alternativeName>
</protein>
<dbReference type="InterPro" id="IPR035466">
    <property type="entry name" value="GlmS/AgaS_SIS"/>
</dbReference>
<comment type="subunit">
    <text evidence="8">Homodimer.</text>
</comment>